<comment type="catalytic activity">
    <reaction evidence="11">
        <text>adenosine + ATP = AMP + ADP + H(+)</text>
        <dbReference type="Rhea" id="RHEA:20824"/>
        <dbReference type="ChEBI" id="CHEBI:15378"/>
        <dbReference type="ChEBI" id="CHEBI:16335"/>
        <dbReference type="ChEBI" id="CHEBI:30616"/>
        <dbReference type="ChEBI" id="CHEBI:456215"/>
        <dbReference type="ChEBI" id="CHEBI:456216"/>
        <dbReference type="EC" id="2.7.1.20"/>
    </reaction>
</comment>
<keyword evidence="5 11" id="KW-0660">Purine salvage</keyword>
<protein>
    <recommendedName>
        <fullName evidence="3 11">Adenosine kinase</fullName>
        <shortName evidence="11">AK</shortName>
        <ecNumber evidence="3 11">2.7.1.20</ecNumber>
    </recommendedName>
    <alternativeName>
        <fullName evidence="11">Adenosine 5'-phosphotransferase</fullName>
    </alternativeName>
</protein>
<dbReference type="CDD" id="cd01168">
    <property type="entry name" value="adenosine_kinase"/>
    <property type="match status" value="1"/>
</dbReference>
<dbReference type="InParanoid" id="A0A1S4EXT2"/>
<evidence type="ECO:0000256" key="8">
    <source>
        <dbReference type="ARBA" id="ARBA00022840"/>
    </source>
</evidence>
<dbReference type="GO" id="GO:0005829">
    <property type="term" value="C:cytosol"/>
    <property type="evidence" value="ECO:0007669"/>
    <property type="project" value="TreeGrafter"/>
</dbReference>
<dbReference type="SUPFAM" id="SSF53613">
    <property type="entry name" value="Ribokinase-like"/>
    <property type="match status" value="1"/>
</dbReference>
<dbReference type="PANTHER" id="PTHR45769">
    <property type="entry name" value="ADENOSINE KINASE"/>
    <property type="match status" value="1"/>
</dbReference>
<dbReference type="GO" id="GO:0044209">
    <property type="term" value="P:AMP salvage"/>
    <property type="evidence" value="ECO:0007669"/>
    <property type="project" value="UniProtKB-UniRule"/>
</dbReference>
<dbReference type="InterPro" id="IPR001805">
    <property type="entry name" value="Adenokinase"/>
</dbReference>
<dbReference type="FunCoup" id="A0A1S4EXT2">
    <property type="interactions" value="1313"/>
</dbReference>
<name>A0A1S4EXT2_AEDAE</name>
<reference evidence="13" key="2">
    <citation type="submission" date="2020-05" db="UniProtKB">
        <authorList>
            <consortium name="EnsemblMetazoa"/>
        </authorList>
    </citation>
    <scope>IDENTIFICATION</scope>
    <source>
        <strain evidence="13">LVP_AGWG</strain>
    </source>
</reference>
<dbReference type="GO" id="GO:0004001">
    <property type="term" value="F:adenosine kinase activity"/>
    <property type="evidence" value="ECO:0007669"/>
    <property type="project" value="UniProtKB-UniRule"/>
</dbReference>
<evidence type="ECO:0000256" key="1">
    <source>
        <dbReference type="ARBA" id="ARBA00004801"/>
    </source>
</evidence>
<evidence type="ECO:0000256" key="10">
    <source>
        <dbReference type="PIRSR" id="PIRSR601805-1"/>
    </source>
</evidence>
<feature type="domain" description="Carbohydrate kinase PfkB" evidence="12">
    <location>
        <begin position="34"/>
        <end position="336"/>
    </location>
</feature>
<comment type="subcellular location">
    <subcellularLocation>
        <location evidence="11">Nucleus</location>
    </subcellularLocation>
</comment>
<dbReference type="VEuPathDB" id="VectorBase:AAEL001102"/>
<proteinExistence type="inferred from homology"/>
<dbReference type="PANTHER" id="PTHR45769:SF3">
    <property type="entry name" value="ADENOSINE KINASE"/>
    <property type="match status" value="1"/>
</dbReference>
<evidence type="ECO:0000256" key="6">
    <source>
        <dbReference type="ARBA" id="ARBA00022741"/>
    </source>
</evidence>
<comment type="cofactor">
    <cofactor evidence="11">
        <name>Mg(2+)</name>
        <dbReference type="ChEBI" id="CHEBI:18420"/>
    </cofactor>
    <text evidence="11">Binds 3 Mg(2+) ions per subunit.</text>
</comment>
<evidence type="ECO:0000256" key="11">
    <source>
        <dbReference type="RuleBase" id="RU368116"/>
    </source>
</evidence>
<evidence type="ECO:0000256" key="3">
    <source>
        <dbReference type="ARBA" id="ARBA00012119"/>
    </source>
</evidence>
<dbReference type="Proteomes" id="UP000008820">
    <property type="component" value="Chromosome 3"/>
</dbReference>
<sequence length="344" mass="38005">MTNLRDGLLLGCGNPLLDISAAVDEQFLAKYEMLPNNAILAEEKHMPIYKELVEECNAEYIAGGSVQNSFRVAQWVLQRPNVAVFFGCVGEDKYSDILLEKATQDGVNVQYQFCKDTPTGTCAVLITGTQRSLCANLAAANSFTVDHLKSAENEKYLQNAEYFYISGFFLTVSLESILTVAKHALSKDRLFMMNLSAPFIPQFFKDNLDQVMPYIDILFGNETEALAFAEAQKFGTEDLKEIGLKISALPKQNESRKRVAIITQGSDPVLLIRDGTITEFPVEKLAADQIVDTNGAGDAFVGGFLAQLVQKRNFDTCIECGIWAARKIIQRSGCTFEGVPDFEA</sequence>
<keyword evidence="4 11" id="KW-0808">Transferase</keyword>
<evidence type="ECO:0000256" key="2">
    <source>
        <dbReference type="ARBA" id="ARBA00010688"/>
    </source>
</evidence>
<dbReference type="EC" id="2.7.1.20" evidence="3 11"/>
<keyword evidence="8 11" id="KW-0067">ATP-binding</keyword>
<feature type="active site" description="Proton acceptor" evidence="10">
    <location>
        <position position="298"/>
    </location>
</feature>
<dbReference type="GO" id="GO:0006144">
    <property type="term" value="P:purine nucleobase metabolic process"/>
    <property type="evidence" value="ECO:0007669"/>
    <property type="project" value="TreeGrafter"/>
</dbReference>
<keyword evidence="14" id="KW-1185">Reference proteome</keyword>
<evidence type="ECO:0000256" key="9">
    <source>
        <dbReference type="ARBA" id="ARBA00022842"/>
    </source>
</evidence>
<gene>
    <name evidence="13" type="primary">5568600</name>
</gene>
<evidence type="ECO:0000259" key="12">
    <source>
        <dbReference type="Pfam" id="PF00294"/>
    </source>
</evidence>
<keyword evidence="6 11" id="KW-0547">Nucleotide-binding</keyword>
<dbReference type="Gene3D" id="3.30.1110.10">
    <property type="match status" value="1"/>
</dbReference>
<dbReference type="FunFam" id="3.40.1190.20:FF:000006">
    <property type="entry name" value="Adenosine kinase 2"/>
    <property type="match status" value="1"/>
</dbReference>
<evidence type="ECO:0000256" key="5">
    <source>
        <dbReference type="ARBA" id="ARBA00022726"/>
    </source>
</evidence>
<evidence type="ECO:0000256" key="7">
    <source>
        <dbReference type="ARBA" id="ARBA00022777"/>
    </source>
</evidence>
<comment type="function">
    <text evidence="11">ATP dependent phosphorylation of adenosine and other related nucleoside analogs to monophosphate derivatives.</text>
</comment>
<dbReference type="FunFam" id="3.30.1110.10:FF:000001">
    <property type="entry name" value="Adenosine kinase a"/>
    <property type="match status" value="1"/>
</dbReference>
<evidence type="ECO:0000313" key="14">
    <source>
        <dbReference type="Proteomes" id="UP000008820"/>
    </source>
</evidence>
<accession>A0A1S4EXT2</accession>
<dbReference type="GO" id="GO:0006169">
    <property type="term" value="P:adenosine salvage"/>
    <property type="evidence" value="ECO:0007669"/>
    <property type="project" value="UniProtKB-ARBA"/>
</dbReference>
<dbReference type="Gene3D" id="3.40.1190.20">
    <property type="match status" value="1"/>
</dbReference>
<comment type="similarity">
    <text evidence="2 11">Belongs to the carbohydrate kinase PfkB family.</text>
</comment>
<dbReference type="PRINTS" id="PR00989">
    <property type="entry name" value="ADENOKINASE"/>
</dbReference>
<keyword evidence="9 11" id="KW-0460">Magnesium</keyword>
<keyword evidence="11" id="KW-0539">Nucleus</keyword>
<dbReference type="AlphaFoldDB" id="A0A1S4EXT2"/>
<dbReference type="InterPro" id="IPR011611">
    <property type="entry name" value="PfkB_dom"/>
</dbReference>
<dbReference type="OrthoDB" id="432447at2759"/>
<keyword evidence="7 11" id="KW-0418">Kinase</keyword>
<dbReference type="PROSITE" id="PS00584">
    <property type="entry name" value="PFKB_KINASES_2"/>
    <property type="match status" value="1"/>
</dbReference>
<dbReference type="UniPathway" id="UPA00588">
    <property type="reaction ID" value="UER00659"/>
</dbReference>
<dbReference type="GO" id="GO:0005634">
    <property type="term" value="C:nucleus"/>
    <property type="evidence" value="ECO:0007669"/>
    <property type="project" value="UniProtKB-SubCell"/>
</dbReference>
<dbReference type="EnsemblMetazoa" id="AAEL001102-RA">
    <property type="protein sequence ID" value="AAEL001102-PA"/>
    <property type="gene ID" value="AAEL001102"/>
</dbReference>
<organism evidence="13 14">
    <name type="scientific">Aedes aegypti</name>
    <name type="common">Yellowfever mosquito</name>
    <name type="synonym">Culex aegypti</name>
    <dbReference type="NCBI Taxonomy" id="7159"/>
    <lineage>
        <taxon>Eukaryota</taxon>
        <taxon>Metazoa</taxon>
        <taxon>Ecdysozoa</taxon>
        <taxon>Arthropoda</taxon>
        <taxon>Hexapoda</taxon>
        <taxon>Insecta</taxon>
        <taxon>Pterygota</taxon>
        <taxon>Neoptera</taxon>
        <taxon>Endopterygota</taxon>
        <taxon>Diptera</taxon>
        <taxon>Nematocera</taxon>
        <taxon>Culicoidea</taxon>
        <taxon>Culicidae</taxon>
        <taxon>Culicinae</taxon>
        <taxon>Aedini</taxon>
        <taxon>Aedes</taxon>
        <taxon>Stegomyia</taxon>
    </lineage>
</organism>
<reference evidence="13 14" key="1">
    <citation type="submission" date="2017-06" db="EMBL/GenBank/DDBJ databases">
        <title>Aedes aegypti genome working group (AGWG) sequencing and assembly.</title>
        <authorList>
            <consortium name="Aedes aegypti Genome Working Group (AGWG)"/>
            <person name="Matthews B.J."/>
        </authorList>
    </citation>
    <scope>NUCLEOTIDE SEQUENCE [LARGE SCALE GENOMIC DNA]</scope>
    <source>
        <strain evidence="13 14">LVP_AGWG</strain>
    </source>
</reference>
<evidence type="ECO:0000256" key="4">
    <source>
        <dbReference type="ARBA" id="ARBA00022679"/>
    </source>
</evidence>
<dbReference type="InterPro" id="IPR002173">
    <property type="entry name" value="Carboh/pur_kinase_PfkB_CS"/>
</dbReference>
<evidence type="ECO:0000313" key="13">
    <source>
        <dbReference type="EnsemblMetazoa" id="AAEL001102-PA"/>
    </source>
</evidence>
<dbReference type="InterPro" id="IPR029056">
    <property type="entry name" value="Ribokinase-like"/>
</dbReference>
<dbReference type="GO" id="GO:0005524">
    <property type="term" value="F:ATP binding"/>
    <property type="evidence" value="ECO:0007669"/>
    <property type="project" value="UniProtKB-UniRule"/>
</dbReference>
<dbReference type="Pfam" id="PF00294">
    <property type="entry name" value="PfkB"/>
    <property type="match status" value="1"/>
</dbReference>
<comment type="subunit">
    <text evidence="11">Monomer.</text>
</comment>
<comment type="pathway">
    <text evidence="1 11">Purine metabolism; AMP biosynthesis via salvage pathway; AMP from adenosine: step 1/1.</text>
</comment>